<reference evidence="3 4" key="1">
    <citation type="submission" date="2018-07" db="EMBL/GenBank/DDBJ databases">
        <title>Genome analysis of Larkinella rosea.</title>
        <authorList>
            <person name="Zhou Z."/>
            <person name="Wang G."/>
        </authorList>
    </citation>
    <scope>NUCLEOTIDE SEQUENCE [LARGE SCALE GENOMIC DNA]</scope>
    <source>
        <strain evidence="4">zzj9</strain>
    </source>
</reference>
<dbReference type="Gene3D" id="3.40.50.620">
    <property type="entry name" value="HUPs"/>
    <property type="match status" value="2"/>
</dbReference>
<dbReference type="RefSeq" id="WP_114405096.1">
    <property type="nucleotide sequence ID" value="NZ_QOWE01000004.1"/>
</dbReference>
<accession>A0A368JS86</accession>
<dbReference type="PANTHER" id="PTHR46268">
    <property type="entry name" value="STRESS RESPONSE PROTEIN NHAX"/>
    <property type="match status" value="1"/>
</dbReference>
<name>A0A368JS86_9BACT</name>
<protein>
    <submittedName>
        <fullName evidence="3">Universal stress protein</fullName>
    </submittedName>
</protein>
<dbReference type="InterPro" id="IPR014729">
    <property type="entry name" value="Rossmann-like_a/b/a_fold"/>
</dbReference>
<dbReference type="Pfam" id="PF00582">
    <property type="entry name" value="Usp"/>
    <property type="match status" value="1"/>
</dbReference>
<keyword evidence="4" id="KW-1185">Reference proteome</keyword>
<sequence>MKTILIPVDYSAPSRLAADFGLWLAGQLGAHVILLHAYPVAVMPALYTIPIQTTGSDETLYQQNGEYIQAFRDDLLRRHPSLNSVPVTTKVIPGSAKSAILSEATEMKADFIILGTSGASTTLENWLGSVATAVTLKASCPVWVISGTTAPGRIRPLTYFADLEGNEVDCIQRIVEIARDLDASTKVIHVAASASENQWDAEPAFEKLKEAFQGESDIHFWQFDDPHPHQRIENYIQHYNPGIVVLAHHERSFLDTVFHKSLIRHIVLTAKVPLLIIPKNAIRA</sequence>
<comment type="caution">
    <text evidence="3">The sequence shown here is derived from an EMBL/GenBank/DDBJ whole genome shotgun (WGS) entry which is preliminary data.</text>
</comment>
<proteinExistence type="inferred from homology"/>
<gene>
    <name evidence="3" type="ORF">DUE52_06140</name>
</gene>
<dbReference type="EMBL" id="QOWE01000004">
    <property type="protein sequence ID" value="RCR70527.1"/>
    <property type="molecule type" value="Genomic_DNA"/>
</dbReference>
<dbReference type="CDD" id="cd00293">
    <property type="entry name" value="USP-like"/>
    <property type="match status" value="1"/>
</dbReference>
<dbReference type="AlphaFoldDB" id="A0A368JS86"/>
<dbReference type="PANTHER" id="PTHR46268:SF6">
    <property type="entry name" value="UNIVERSAL STRESS PROTEIN UP12"/>
    <property type="match status" value="1"/>
</dbReference>
<evidence type="ECO:0000256" key="1">
    <source>
        <dbReference type="ARBA" id="ARBA00008791"/>
    </source>
</evidence>
<dbReference type="InterPro" id="IPR006016">
    <property type="entry name" value="UspA"/>
</dbReference>
<dbReference type="OrthoDB" id="1522603at2"/>
<feature type="domain" description="UspA" evidence="2">
    <location>
        <begin position="1"/>
        <end position="145"/>
    </location>
</feature>
<dbReference type="InterPro" id="IPR006015">
    <property type="entry name" value="Universal_stress_UspA"/>
</dbReference>
<organism evidence="3 4">
    <name type="scientific">Larkinella punicea</name>
    <dbReference type="NCBI Taxonomy" id="2315727"/>
    <lineage>
        <taxon>Bacteria</taxon>
        <taxon>Pseudomonadati</taxon>
        <taxon>Bacteroidota</taxon>
        <taxon>Cytophagia</taxon>
        <taxon>Cytophagales</taxon>
        <taxon>Spirosomataceae</taxon>
        <taxon>Larkinella</taxon>
    </lineage>
</organism>
<evidence type="ECO:0000259" key="2">
    <source>
        <dbReference type="Pfam" id="PF00582"/>
    </source>
</evidence>
<dbReference type="Proteomes" id="UP000253383">
    <property type="component" value="Unassembled WGS sequence"/>
</dbReference>
<comment type="similarity">
    <text evidence="1">Belongs to the universal stress protein A family.</text>
</comment>
<evidence type="ECO:0000313" key="3">
    <source>
        <dbReference type="EMBL" id="RCR70527.1"/>
    </source>
</evidence>
<dbReference type="SUPFAM" id="SSF52402">
    <property type="entry name" value="Adenine nucleotide alpha hydrolases-like"/>
    <property type="match status" value="2"/>
</dbReference>
<evidence type="ECO:0000313" key="4">
    <source>
        <dbReference type="Proteomes" id="UP000253383"/>
    </source>
</evidence>
<dbReference type="PRINTS" id="PR01438">
    <property type="entry name" value="UNVRSLSTRESS"/>
</dbReference>